<dbReference type="GeneID" id="9887756"/>
<dbReference type="RefSeq" id="YP_003969986.1">
    <property type="nucleotide sequence ID" value="NC_014637.1"/>
</dbReference>
<dbReference type="Proteomes" id="UP000029781">
    <property type="component" value="Segment"/>
</dbReference>
<proteinExistence type="predicted"/>
<organism evidence="1 2">
    <name type="scientific">Cafeteria roenbergensis virus (strain BV-PW1)</name>
    <name type="common">CroV</name>
    <dbReference type="NCBI Taxonomy" id="693272"/>
    <lineage>
        <taxon>Viruses</taxon>
        <taxon>Varidnaviria</taxon>
        <taxon>Bamfordvirae</taxon>
        <taxon>Nucleocytoviricota</taxon>
        <taxon>Megaviricetes</taxon>
        <taxon>Imitervirales</taxon>
        <taxon>Mimiviridae</taxon>
        <taxon>Aliimimivirinae</taxon>
        <taxon>Rheavirus</taxon>
        <taxon>Rheavirus sinusmexicani</taxon>
    </lineage>
</organism>
<accession>E3T5C4</accession>
<protein>
    <submittedName>
        <fullName evidence="1">Uncharacterized protein</fullName>
    </submittedName>
</protein>
<reference evidence="1 2" key="1">
    <citation type="journal article" date="2010" name="Proc. Natl. Acad. Sci. U.S.A.">
        <title>Giant virus with a remarkable complement of genes infects marine zooplankton.</title>
        <authorList>
            <person name="Fischer M.G."/>
            <person name="Allen M.J."/>
            <person name="Wilson W.H."/>
            <person name="Suttle C.A."/>
        </authorList>
    </citation>
    <scope>NUCLEOTIDE SEQUENCE [LARGE SCALE GENOMIC DNA]</scope>
    <source>
        <strain evidence="1 2">BV-PW1</strain>
    </source>
</reference>
<evidence type="ECO:0000313" key="2">
    <source>
        <dbReference type="Proteomes" id="UP000029781"/>
    </source>
</evidence>
<dbReference type="KEGG" id="vg:9887756"/>
<gene>
    <name evidence="1" type="ORF">crov353</name>
</gene>
<evidence type="ECO:0000313" key="1">
    <source>
        <dbReference type="EMBL" id="ADO67387.1"/>
    </source>
</evidence>
<organismHost>
    <name type="scientific">Cafeteria roenbergensis</name>
    <name type="common">Marine flagellate</name>
    <dbReference type="NCBI Taxonomy" id="33653"/>
</organismHost>
<keyword evidence="2" id="KW-1185">Reference proteome</keyword>
<sequence>MLTWDKKFLVPIIPSTEFKQIIENSKNNNINKIKEIDKIEQEYYDKIQTINNLDKNKDDLNILLRQNSLKLIKEELSLIKLFSKYSLQQNNYEINFLIKILNLLFNISEELKKRLNQPDIYHKTRRDKQIMRCSYKFCNFKSDCNYHYKHKKCNSDHFVHNMVSADLKNLIDFFNKKTGKEFVSNKEVIKSINTLLYVISHMESELSNSCRYETEDKWANFHI</sequence>
<name>E3T5C4_CROVB</name>
<dbReference type="EMBL" id="GU244497">
    <property type="protein sequence ID" value="ADO67387.1"/>
    <property type="molecule type" value="Genomic_DNA"/>
</dbReference>